<sequence>MWWCCASLATAPAGTTPCWRSLMRVAALAGGAFARRRSSCGRRTCSWPPACGMLPLRVADHCQVAAGVGSARNQLPAYKMLPLRAIAPCELAASDCPHLLQLGHGRPPSFLVAFAAKT</sequence>
<feature type="signal peptide" evidence="1">
    <location>
        <begin position="1"/>
        <end position="15"/>
    </location>
</feature>
<proteinExistence type="predicted"/>
<evidence type="ECO:0000256" key="1">
    <source>
        <dbReference type="SAM" id="SignalP"/>
    </source>
</evidence>
<evidence type="ECO:0000313" key="2">
    <source>
        <dbReference type="EMBL" id="RRT43751.1"/>
    </source>
</evidence>
<dbReference type="EMBL" id="AMZH03016927">
    <property type="protein sequence ID" value="RRT43751.1"/>
    <property type="molecule type" value="Genomic_DNA"/>
</dbReference>
<accession>A0A426XWS4</accession>
<evidence type="ECO:0000313" key="3">
    <source>
        <dbReference type="Proteomes" id="UP000287651"/>
    </source>
</evidence>
<feature type="chain" id="PRO_5019501614" description="Secreted protein" evidence="1">
    <location>
        <begin position="16"/>
        <end position="118"/>
    </location>
</feature>
<keyword evidence="1" id="KW-0732">Signal</keyword>
<evidence type="ECO:0008006" key="4">
    <source>
        <dbReference type="Google" id="ProtNLM"/>
    </source>
</evidence>
<gene>
    <name evidence="2" type="ORF">B296_00049030</name>
</gene>
<dbReference type="Proteomes" id="UP000287651">
    <property type="component" value="Unassembled WGS sequence"/>
</dbReference>
<organism evidence="2 3">
    <name type="scientific">Ensete ventricosum</name>
    <name type="common">Abyssinian banana</name>
    <name type="synonym">Musa ensete</name>
    <dbReference type="NCBI Taxonomy" id="4639"/>
    <lineage>
        <taxon>Eukaryota</taxon>
        <taxon>Viridiplantae</taxon>
        <taxon>Streptophyta</taxon>
        <taxon>Embryophyta</taxon>
        <taxon>Tracheophyta</taxon>
        <taxon>Spermatophyta</taxon>
        <taxon>Magnoliopsida</taxon>
        <taxon>Liliopsida</taxon>
        <taxon>Zingiberales</taxon>
        <taxon>Musaceae</taxon>
        <taxon>Ensete</taxon>
    </lineage>
</organism>
<protein>
    <recommendedName>
        <fullName evidence="4">Secreted protein</fullName>
    </recommendedName>
</protein>
<dbReference type="AlphaFoldDB" id="A0A426XWS4"/>
<reference evidence="2 3" key="1">
    <citation type="journal article" date="2014" name="Agronomy (Basel)">
        <title>A Draft Genome Sequence for Ensete ventricosum, the Drought-Tolerant Tree Against Hunger.</title>
        <authorList>
            <person name="Harrison J."/>
            <person name="Moore K.A."/>
            <person name="Paszkiewicz K."/>
            <person name="Jones T."/>
            <person name="Grant M."/>
            <person name="Ambacheew D."/>
            <person name="Muzemil S."/>
            <person name="Studholme D.J."/>
        </authorList>
    </citation>
    <scope>NUCLEOTIDE SEQUENCE [LARGE SCALE GENOMIC DNA]</scope>
</reference>
<comment type="caution">
    <text evidence="2">The sequence shown here is derived from an EMBL/GenBank/DDBJ whole genome shotgun (WGS) entry which is preliminary data.</text>
</comment>
<name>A0A426XWS4_ENSVE</name>